<sequence length="389" mass="41238">MNEQHDRPEARRHRTRRTRADLAVAVLGCVLATTVACSSPKYPGATLESLPADAAGAVSLGGLGVETSGGDTLVFVFDRRGTVLGRIQTGRIDATRVLFAHSNAVAVTSEAVTVLTEGGRTDIPIDEHTVSAMTNNPDSGATTVWFIRERSNTFVSIDADQQVRQGTVDGMVRTTAYCGDRHFAIVDDIPTGTGTRPGRFYELLPSGDLLLRGHWENEPDDGWASSTSVCAPDGRSVLALHADYSAATMNTGGPAMTLVAIDFDTGSPNRTPLDMPEVGRGALRETLSVVDGRLYWLNPDKQVLSVPVAGPPTVTHEWTLPGGADTTVVSVHDTTVTAVDHQDRPVLSRYDLRTGISIDEPIALPWLGPIIGSAAGDTTYTLTSVAGAP</sequence>
<protein>
    <submittedName>
        <fullName evidence="1">Uncharacterized protein</fullName>
    </submittedName>
</protein>
<dbReference type="EMBL" id="WBMO01000005">
    <property type="protein sequence ID" value="MDV2478536.1"/>
    <property type="molecule type" value="Genomic_DNA"/>
</dbReference>
<keyword evidence="2" id="KW-1185">Reference proteome</keyword>
<organism evidence="1 2">
    <name type="scientific">Rhodococcus zopfii</name>
    <dbReference type="NCBI Taxonomy" id="43772"/>
    <lineage>
        <taxon>Bacteria</taxon>
        <taxon>Bacillati</taxon>
        <taxon>Actinomycetota</taxon>
        <taxon>Actinomycetes</taxon>
        <taxon>Mycobacteriales</taxon>
        <taxon>Nocardiaceae</taxon>
        <taxon>Rhodococcus</taxon>
    </lineage>
</organism>
<evidence type="ECO:0000313" key="1">
    <source>
        <dbReference type="EMBL" id="MDV2478536.1"/>
    </source>
</evidence>
<gene>
    <name evidence="1" type="ORF">F8M49_29660</name>
</gene>
<proteinExistence type="predicted"/>
<name>A0ABU3WX01_9NOCA</name>
<comment type="caution">
    <text evidence="1">The sequence shown here is derived from an EMBL/GenBank/DDBJ whole genome shotgun (WGS) entry which is preliminary data.</text>
</comment>
<dbReference type="Proteomes" id="UP001275440">
    <property type="component" value="Unassembled WGS sequence"/>
</dbReference>
<evidence type="ECO:0000313" key="2">
    <source>
        <dbReference type="Proteomes" id="UP001275440"/>
    </source>
</evidence>
<accession>A0ABU3WX01</accession>
<reference evidence="1 2" key="1">
    <citation type="submission" date="2019-10" db="EMBL/GenBank/DDBJ databases">
        <title>Draft Genome Assembly of Rhodococcus zopfii DSM44189.</title>
        <authorList>
            <person name="Sutton J.M."/>
            <person name="Akob D.M."/>
            <person name="Bushman T.J."/>
        </authorList>
    </citation>
    <scope>NUCLEOTIDE SEQUENCE [LARGE SCALE GENOMIC DNA]</scope>
    <source>
        <strain evidence="1 2">DSM 44189</strain>
    </source>
</reference>